<proteinExistence type="predicted"/>
<protein>
    <submittedName>
        <fullName evidence="1">Uncharacterized protein</fullName>
    </submittedName>
</protein>
<dbReference type="KEGG" id="pfla:Pflav_060260"/>
<gene>
    <name evidence="1" type="ORF">Pflav_060260</name>
</gene>
<reference evidence="1 2" key="1">
    <citation type="submission" date="2020-03" db="EMBL/GenBank/DDBJ databases">
        <title>Whole genome shotgun sequence of Phytohabitans flavus NBRC 107702.</title>
        <authorList>
            <person name="Komaki H."/>
            <person name="Tamura T."/>
        </authorList>
    </citation>
    <scope>NUCLEOTIDE SEQUENCE [LARGE SCALE GENOMIC DNA]</scope>
    <source>
        <strain evidence="1 2">NBRC 107702</strain>
    </source>
</reference>
<dbReference type="RefSeq" id="WP_173039635.1">
    <property type="nucleotide sequence ID" value="NZ_BAABAP010000010.1"/>
</dbReference>
<organism evidence="1 2">
    <name type="scientific">Phytohabitans flavus</name>
    <dbReference type="NCBI Taxonomy" id="1076124"/>
    <lineage>
        <taxon>Bacteria</taxon>
        <taxon>Bacillati</taxon>
        <taxon>Actinomycetota</taxon>
        <taxon>Actinomycetes</taxon>
        <taxon>Micromonosporales</taxon>
        <taxon>Micromonosporaceae</taxon>
    </lineage>
</organism>
<dbReference type="Proteomes" id="UP000502508">
    <property type="component" value="Chromosome"/>
</dbReference>
<evidence type="ECO:0000313" key="2">
    <source>
        <dbReference type="Proteomes" id="UP000502508"/>
    </source>
</evidence>
<evidence type="ECO:0000313" key="1">
    <source>
        <dbReference type="EMBL" id="BCB79616.1"/>
    </source>
</evidence>
<sequence length="177" mass="20156">MRFIRVEAIVEDGWHKGYSLDPELYLSELPAIQSDLPEGARRFALDEDHYNFYGSRCIKDLKLAEAWLTDRNDSVCLEIRFAPNQFKHDQGLAIRYADVVEFSTSITAEPRKSNVRPDTRRLGDVQLDEILPHEKGFSHEVQMTGGSLWIVAGDLSYEWVDSPQLADEKVMEGPGKA</sequence>
<accession>A0A6F8Y0I5</accession>
<keyword evidence="2" id="KW-1185">Reference proteome</keyword>
<dbReference type="EMBL" id="AP022870">
    <property type="protein sequence ID" value="BCB79616.1"/>
    <property type="molecule type" value="Genomic_DNA"/>
</dbReference>
<name>A0A6F8Y0I5_9ACTN</name>
<dbReference type="AlphaFoldDB" id="A0A6F8Y0I5"/>
<reference evidence="1 2" key="2">
    <citation type="submission" date="2020-03" db="EMBL/GenBank/DDBJ databases">
        <authorList>
            <person name="Ichikawa N."/>
            <person name="Kimura A."/>
            <person name="Kitahashi Y."/>
            <person name="Uohara A."/>
        </authorList>
    </citation>
    <scope>NUCLEOTIDE SEQUENCE [LARGE SCALE GENOMIC DNA]</scope>
    <source>
        <strain evidence="1 2">NBRC 107702</strain>
    </source>
</reference>